<dbReference type="InterPro" id="IPR027443">
    <property type="entry name" value="IPNS-like_sf"/>
</dbReference>
<keyword evidence="1" id="KW-0479">Metal-binding</keyword>
<dbReference type="Proteomes" id="UP001372338">
    <property type="component" value="Unassembled WGS sequence"/>
</dbReference>
<keyword evidence="2" id="KW-0847">Vitamin C</keyword>
<dbReference type="EMBL" id="JAYWIO010000006">
    <property type="protein sequence ID" value="KAK7256918.1"/>
    <property type="molecule type" value="Genomic_DNA"/>
</dbReference>
<evidence type="ECO:0000313" key="6">
    <source>
        <dbReference type="Proteomes" id="UP001372338"/>
    </source>
</evidence>
<dbReference type="Gene3D" id="2.60.120.330">
    <property type="entry name" value="B-lactam Antibiotic, Isopenicillin N Synthase, Chain"/>
    <property type="match status" value="1"/>
</dbReference>
<dbReference type="GO" id="GO:0046872">
    <property type="term" value="F:metal ion binding"/>
    <property type="evidence" value="ECO:0007669"/>
    <property type="project" value="UniProtKB-KW"/>
</dbReference>
<sequence>MQDQVDVSELQFRHLGGWVVNPISNALVVNVADLIEIWSNGRYKSIEHRVVTNGSKLRMSHVTALLPSKDVHVEPLNHLIRSKKPKLYKKVKVGDYANIYINRKLNGREQLIS</sequence>
<proteinExistence type="predicted"/>
<reference evidence="5 6" key="1">
    <citation type="submission" date="2024-01" db="EMBL/GenBank/DDBJ databases">
        <title>The genomes of 5 underutilized Papilionoideae crops provide insights into root nodulation and disease resistanc.</title>
        <authorList>
            <person name="Yuan L."/>
        </authorList>
    </citation>
    <scope>NUCLEOTIDE SEQUENCE [LARGE SCALE GENOMIC DNA]</scope>
    <source>
        <strain evidence="5">ZHUSHIDOU_FW_LH</strain>
        <tissue evidence="5">Leaf</tissue>
    </source>
</reference>
<protein>
    <recommendedName>
        <fullName evidence="4">Isopenicillin N synthase-like Fe(2+) 2OG dioxygenase domain-containing protein</fullName>
    </recommendedName>
</protein>
<organism evidence="5 6">
    <name type="scientific">Crotalaria pallida</name>
    <name type="common">Smooth rattlebox</name>
    <name type="synonym">Crotalaria striata</name>
    <dbReference type="NCBI Taxonomy" id="3830"/>
    <lineage>
        <taxon>Eukaryota</taxon>
        <taxon>Viridiplantae</taxon>
        <taxon>Streptophyta</taxon>
        <taxon>Embryophyta</taxon>
        <taxon>Tracheophyta</taxon>
        <taxon>Spermatophyta</taxon>
        <taxon>Magnoliopsida</taxon>
        <taxon>eudicotyledons</taxon>
        <taxon>Gunneridae</taxon>
        <taxon>Pentapetalae</taxon>
        <taxon>rosids</taxon>
        <taxon>fabids</taxon>
        <taxon>Fabales</taxon>
        <taxon>Fabaceae</taxon>
        <taxon>Papilionoideae</taxon>
        <taxon>50 kb inversion clade</taxon>
        <taxon>genistoids sensu lato</taxon>
        <taxon>core genistoids</taxon>
        <taxon>Crotalarieae</taxon>
        <taxon>Crotalaria</taxon>
    </lineage>
</organism>
<comment type="caution">
    <text evidence="5">The sequence shown here is derived from an EMBL/GenBank/DDBJ whole genome shotgun (WGS) entry which is preliminary data.</text>
</comment>
<keyword evidence="6" id="KW-1185">Reference proteome</keyword>
<dbReference type="Pfam" id="PF03171">
    <property type="entry name" value="2OG-FeII_Oxy"/>
    <property type="match status" value="1"/>
</dbReference>
<gene>
    <name evidence="5" type="ORF">RIF29_30498</name>
</gene>
<accession>A0AAN9EGP5</accession>
<evidence type="ECO:0000256" key="2">
    <source>
        <dbReference type="ARBA" id="ARBA00022896"/>
    </source>
</evidence>
<feature type="domain" description="Isopenicillin N synthase-like Fe(2+) 2OG dioxygenase" evidence="4">
    <location>
        <begin position="3"/>
        <end position="62"/>
    </location>
</feature>
<dbReference type="PANTHER" id="PTHR47991">
    <property type="entry name" value="OXOGLUTARATE/IRON-DEPENDENT DIOXYGENASE"/>
    <property type="match status" value="1"/>
</dbReference>
<evidence type="ECO:0000256" key="1">
    <source>
        <dbReference type="ARBA" id="ARBA00022723"/>
    </source>
</evidence>
<dbReference type="GO" id="GO:0031418">
    <property type="term" value="F:L-ascorbic acid binding"/>
    <property type="evidence" value="ECO:0007669"/>
    <property type="project" value="UniProtKB-KW"/>
</dbReference>
<evidence type="ECO:0000313" key="5">
    <source>
        <dbReference type="EMBL" id="KAK7256918.1"/>
    </source>
</evidence>
<name>A0AAN9EGP5_CROPI</name>
<evidence type="ECO:0000259" key="4">
    <source>
        <dbReference type="Pfam" id="PF03171"/>
    </source>
</evidence>
<evidence type="ECO:0000256" key="3">
    <source>
        <dbReference type="ARBA" id="ARBA00023004"/>
    </source>
</evidence>
<dbReference type="InterPro" id="IPR050295">
    <property type="entry name" value="Plant_2OG-oxidoreductases"/>
</dbReference>
<dbReference type="InterPro" id="IPR044861">
    <property type="entry name" value="IPNS-like_FE2OG_OXY"/>
</dbReference>
<dbReference type="AlphaFoldDB" id="A0AAN9EGP5"/>
<keyword evidence="3" id="KW-0408">Iron</keyword>
<dbReference type="SUPFAM" id="SSF51197">
    <property type="entry name" value="Clavaminate synthase-like"/>
    <property type="match status" value="1"/>
</dbReference>